<organism evidence="2">
    <name type="scientific">bioreactor metagenome</name>
    <dbReference type="NCBI Taxonomy" id="1076179"/>
    <lineage>
        <taxon>unclassified sequences</taxon>
        <taxon>metagenomes</taxon>
        <taxon>ecological metagenomes</taxon>
    </lineage>
</organism>
<sequence>MTEFSPHRPRISGRIACYVVLSVFTTNFDGGLWGGIRRLMKPWEQALFFLLGAAALGLWGSMMWSLGKARRKEAFVWVMALALFSPVFYLWDILWRPLNETAYRLLTFGRAPYLVVFGLQFVFCTPVLGIVRLIPPLTQRVESILLLDPLICAVTGLIYAVISIVCYQLGSKAQNATPPDALAEETEDIPQE</sequence>
<feature type="transmembrane region" description="Helical" evidence="1">
    <location>
        <begin position="111"/>
        <end position="134"/>
    </location>
</feature>
<dbReference type="AlphaFoldDB" id="A0A645E4C7"/>
<evidence type="ECO:0000313" key="2">
    <source>
        <dbReference type="EMBL" id="MPM96389.1"/>
    </source>
</evidence>
<keyword evidence="1" id="KW-1133">Transmembrane helix</keyword>
<keyword evidence="1" id="KW-0472">Membrane</keyword>
<protein>
    <submittedName>
        <fullName evidence="2">Uncharacterized protein</fullName>
    </submittedName>
</protein>
<feature type="transmembrane region" description="Helical" evidence="1">
    <location>
        <begin position="46"/>
        <end position="67"/>
    </location>
</feature>
<feature type="transmembrane region" description="Helical" evidence="1">
    <location>
        <begin position="15"/>
        <end position="34"/>
    </location>
</feature>
<name>A0A645E4C7_9ZZZZ</name>
<keyword evidence="1" id="KW-0812">Transmembrane</keyword>
<comment type="caution">
    <text evidence="2">The sequence shown here is derived from an EMBL/GenBank/DDBJ whole genome shotgun (WGS) entry which is preliminary data.</text>
</comment>
<feature type="transmembrane region" description="Helical" evidence="1">
    <location>
        <begin position="146"/>
        <end position="170"/>
    </location>
</feature>
<dbReference type="EMBL" id="VSSQ01042771">
    <property type="protein sequence ID" value="MPM96389.1"/>
    <property type="molecule type" value="Genomic_DNA"/>
</dbReference>
<reference evidence="2" key="1">
    <citation type="submission" date="2019-08" db="EMBL/GenBank/DDBJ databases">
        <authorList>
            <person name="Kucharzyk K."/>
            <person name="Murdoch R.W."/>
            <person name="Higgins S."/>
            <person name="Loffler F."/>
        </authorList>
    </citation>
    <scope>NUCLEOTIDE SEQUENCE</scope>
</reference>
<evidence type="ECO:0000256" key="1">
    <source>
        <dbReference type="SAM" id="Phobius"/>
    </source>
</evidence>
<gene>
    <name evidence="2" type="ORF">SDC9_143552</name>
</gene>
<proteinExistence type="predicted"/>
<feature type="transmembrane region" description="Helical" evidence="1">
    <location>
        <begin position="74"/>
        <end position="91"/>
    </location>
</feature>
<accession>A0A645E4C7</accession>